<dbReference type="eggNOG" id="KOG0800">
    <property type="taxonomic scope" value="Eukaryota"/>
</dbReference>
<gene>
    <name evidence="24" type="ORF">SELMODRAFT_403293</name>
</gene>
<protein>
    <recommendedName>
        <fullName evidence="5">RING-type E3 ubiquitin transferase</fullName>
        <ecNumber evidence="5">2.3.2.27</ecNumber>
    </recommendedName>
</protein>
<evidence type="ECO:0000256" key="1">
    <source>
        <dbReference type="ARBA" id="ARBA00000900"/>
    </source>
</evidence>
<comment type="catalytic activity">
    <reaction evidence="1">
        <text>S-ubiquitinyl-[E2 ubiquitin-conjugating enzyme]-L-cysteine + [acceptor protein]-L-lysine = [E2 ubiquitin-conjugating enzyme]-L-cysteine + N(6)-ubiquitinyl-[acceptor protein]-L-lysine.</text>
        <dbReference type="EC" id="2.3.2.27"/>
    </reaction>
</comment>
<keyword evidence="7 20" id="KW-0812">Transmembrane</keyword>
<evidence type="ECO:0000256" key="13">
    <source>
        <dbReference type="ARBA" id="ARBA00023004"/>
    </source>
</evidence>
<dbReference type="STRING" id="88036.D8QTP7"/>
<keyword evidence="8" id="KW-0479">Metal-binding</keyword>
<name>D8QTP7_SELML</name>
<evidence type="ECO:0000256" key="16">
    <source>
        <dbReference type="ARBA" id="ARBA00053847"/>
    </source>
</evidence>
<dbReference type="GO" id="GO:0008270">
    <property type="term" value="F:zinc ion binding"/>
    <property type="evidence" value="ECO:0007669"/>
    <property type="project" value="UniProtKB-KW"/>
</dbReference>
<dbReference type="Pfam" id="PF13639">
    <property type="entry name" value="zf-RING_2"/>
    <property type="match status" value="2"/>
</dbReference>
<dbReference type="EMBL" id="GL377566">
    <property type="protein sequence ID" value="EFJ37149.1"/>
    <property type="molecule type" value="Genomic_DNA"/>
</dbReference>
<evidence type="ECO:0000259" key="21">
    <source>
        <dbReference type="PROSITE" id="PS50089"/>
    </source>
</evidence>
<evidence type="ECO:0000256" key="11">
    <source>
        <dbReference type="ARBA" id="ARBA00022833"/>
    </source>
</evidence>
<evidence type="ECO:0000313" key="24">
    <source>
        <dbReference type="EMBL" id="EFJ37149.1"/>
    </source>
</evidence>
<dbReference type="SUPFAM" id="SSF57850">
    <property type="entry name" value="RING/U-box"/>
    <property type="match status" value="2"/>
</dbReference>
<dbReference type="GO" id="GO:0005634">
    <property type="term" value="C:nucleus"/>
    <property type="evidence" value="ECO:0000318"/>
    <property type="project" value="GO_Central"/>
</dbReference>
<evidence type="ECO:0000256" key="17">
    <source>
        <dbReference type="ARBA" id="ARBA00063786"/>
    </source>
</evidence>
<keyword evidence="13" id="KW-0408">Iron</keyword>
<feature type="domain" description="RING-type" evidence="21">
    <location>
        <begin position="983"/>
        <end position="1024"/>
    </location>
</feature>
<comment type="subunit">
    <text evidence="17">Binds zinc and iron ions.</text>
</comment>
<evidence type="ECO:0000256" key="20">
    <source>
        <dbReference type="SAM" id="Phobius"/>
    </source>
</evidence>
<dbReference type="GO" id="GO:0034756">
    <property type="term" value="P:regulation of iron ion transport"/>
    <property type="evidence" value="ECO:0007669"/>
    <property type="project" value="UniProtKB-ARBA"/>
</dbReference>
<feature type="transmembrane region" description="Helical" evidence="20">
    <location>
        <begin position="1138"/>
        <end position="1160"/>
    </location>
</feature>
<dbReference type="EC" id="2.3.2.27" evidence="5"/>
<dbReference type="Gramene" id="EFJ37149">
    <property type="protein sequence ID" value="EFJ37149"/>
    <property type="gene ID" value="SELMODRAFT_403293"/>
</dbReference>
<dbReference type="Pfam" id="PF01814">
    <property type="entry name" value="Hemerythrin"/>
    <property type="match status" value="3"/>
</dbReference>
<dbReference type="PROSITE" id="PS51266">
    <property type="entry name" value="ZF_CHY"/>
    <property type="match status" value="1"/>
</dbReference>
<comment type="pathway">
    <text evidence="4">Protein modification; protein ubiquitination.</text>
</comment>
<dbReference type="SUPFAM" id="SSF161245">
    <property type="entry name" value="Zinc hairpin stack"/>
    <property type="match status" value="1"/>
</dbReference>
<dbReference type="PROSITE" id="PS51270">
    <property type="entry name" value="ZF_CTCHY"/>
    <property type="match status" value="1"/>
</dbReference>
<feature type="compositionally biased region" description="Polar residues" evidence="19">
    <location>
        <begin position="1295"/>
        <end position="1304"/>
    </location>
</feature>
<dbReference type="CDD" id="cd16461">
    <property type="entry name" value="RING-H2_EL5-like"/>
    <property type="match status" value="1"/>
</dbReference>
<dbReference type="FunFam" id="3.30.40.10:FF:000187">
    <property type="entry name" value="E3 ubiquitin-protein ligase ATL6"/>
    <property type="match status" value="1"/>
</dbReference>
<keyword evidence="25" id="KW-1185">Reference proteome</keyword>
<dbReference type="Gene3D" id="1.20.120.520">
    <property type="entry name" value="nmb1532 protein domain like"/>
    <property type="match status" value="3"/>
</dbReference>
<dbReference type="GO" id="GO:0016567">
    <property type="term" value="P:protein ubiquitination"/>
    <property type="evidence" value="ECO:0000318"/>
    <property type="project" value="GO_Central"/>
</dbReference>
<reference evidence="24 25" key="1">
    <citation type="journal article" date="2011" name="Science">
        <title>The Selaginella genome identifies genetic changes associated with the evolution of vascular plants.</title>
        <authorList>
            <person name="Banks J.A."/>
            <person name="Nishiyama T."/>
            <person name="Hasebe M."/>
            <person name="Bowman J.L."/>
            <person name="Gribskov M."/>
            <person name="dePamphilis C."/>
            <person name="Albert V.A."/>
            <person name="Aono N."/>
            <person name="Aoyama T."/>
            <person name="Ambrose B.A."/>
            <person name="Ashton N.W."/>
            <person name="Axtell M.J."/>
            <person name="Barker E."/>
            <person name="Barker M.S."/>
            <person name="Bennetzen J.L."/>
            <person name="Bonawitz N.D."/>
            <person name="Chapple C."/>
            <person name="Cheng C."/>
            <person name="Correa L.G."/>
            <person name="Dacre M."/>
            <person name="DeBarry J."/>
            <person name="Dreyer I."/>
            <person name="Elias M."/>
            <person name="Engstrom E.M."/>
            <person name="Estelle M."/>
            <person name="Feng L."/>
            <person name="Finet C."/>
            <person name="Floyd S.K."/>
            <person name="Frommer W.B."/>
            <person name="Fujita T."/>
            <person name="Gramzow L."/>
            <person name="Gutensohn M."/>
            <person name="Harholt J."/>
            <person name="Hattori M."/>
            <person name="Heyl A."/>
            <person name="Hirai T."/>
            <person name="Hiwatashi Y."/>
            <person name="Ishikawa M."/>
            <person name="Iwata M."/>
            <person name="Karol K.G."/>
            <person name="Koehler B."/>
            <person name="Kolukisaoglu U."/>
            <person name="Kubo M."/>
            <person name="Kurata T."/>
            <person name="Lalonde S."/>
            <person name="Li K."/>
            <person name="Li Y."/>
            <person name="Litt A."/>
            <person name="Lyons E."/>
            <person name="Manning G."/>
            <person name="Maruyama T."/>
            <person name="Michael T.P."/>
            <person name="Mikami K."/>
            <person name="Miyazaki S."/>
            <person name="Morinaga S."/>
            <person name="Murata T."/>
            <person name="Mueller-Roeber B."/>
            <person name="Nelson D.R."/>
            <person name="Obara M."/>
            <person name="Oguri Y."/>
            <person name="Olmstead R.G."/>
            <person name="Onodera N."/>
            <person name="Petersen B.L."/>
            <person name="Pils B."/>
            <person name="Prigge M."/>
            <person name="Rensing S.A."/>
            <person name="Riano-Pachon D.M."/>
            <person name="Roberts A.W."/>
            <person name="Sato Y."/>
            <person name="Scheller H.V."/>
            <person name="Schulz B."/>
            <person name="Schulz C."/>
            <person name="Shakirov E.V."/>
            <person name="Shibagaki N."/>
            <person name="Shinohara N."/>
            <person name="Shippen D.E."/>
            <person name="Soerensen I."/>
            <person name="Sotooka R."/>
            <person name="Sugimoto N."/>
            <person name="Sugita M."/>
            <person name="Sumikawa N."/>
            <person name="Tanurdzic M."/>
            <person name="Theissen G."/>
            <person name="Ulvskov P."/>
            <person name="Wakazuki S."/>
            <person name="Weng J.K."/>
            <person name="Willats W.W."/>
            <person name="Wipf D."/>
            <person name="Wolf P.G."/>
            <person name="Yang L."/>
            <person name="Zimmer A.D."/>
            <person name="Zhu Q."/>
            <person name="Mitros T."/>
            <person name="Hellsten U."/>
            <person name="Loque D."/>
            <person name="Otillar R."/>
            <person name="Salamov A."/>
            <person name="Schmutz J."/>
            <person name="Shapiro H."/>
            <person name="Lindquist E."/>
            <person name="Lucas S."/>
            <person name="Rokhsar D."/>
            <person name="Grigoriev I.V."/>
        </authorList>
    </citation>
    <scope>NUCLEOTIDE SEQUENCE [LARGE SCALE GENOMIC DNA]</scope>
</reference>
<evidence type="ECO:0000256" key="14">
    <source>
        <dbReference type="ARBA" id="ARBA00023136"/>
    </source>
</evidence>
<dbReference type="Pfam" id="PF05495">
    <property type="entry name" value="zf-CHY"/>
    <property type="match status" value="1"/>
</dbReference>
<dbReference type="GO" id="GO:0016020">
    <property type="term" value="C:membrane"/>
    <property type="evidence" value="ECO:0007669"/>
    <property type="project" value="UniProtKB-SubCell"/>
</dbReference>
<dbReference type="PANTHER" id="PTHR21319">
    <property type="entry name" value="RING FINGER AND CHY ZINC FINGER DOMAIN-CONTAINING PROTEIN 1"/>
    <property type="match status" value="1"/>
</dbReference>
<dbReference type="SUPFAM" id="SSF161219">
    <property type="entry name" value="CHY zinc finger-like"/>
    <property type="match status" value="1"/>
</dbReference>
<keyword evidence="14 20" id="KW-0472">Membrane</keyword>
<dbReference type="CDD" id="cd12108">
    <property type="entry name" value="Hr-like"/>
    <property type="match status" value="2"/>
</dbReference>
<keyword evidence="12 20" id="KW-1133">Transmembrane helix</keyword>
<dbReference type="InterPro" id="IPR012312">
    <property type="entry name" value="Hemerythrin-like"/>
</dbReference>
<dbReference type="GO" id="GO:0061630">
    <property type="term" value="F:ubiquitin protein ligase activity"/>
    <property type="evidence" value="ECO:0000318"/>
    <property type="project" value="GO_Central"/>
</dbReference>
<evidence type="ECO:0000256" key="9">
    <source>
        <dbReference type="ARBA" id="ARBA00022771"/>
    </source>
</evidence>
<dbReference type="InterPro" id="IPR008913">
    <property type="entry name" value="Znf_CHY"/>
</dbReference>
<keyword evidence="15" id="KW-0539">Nucleus</keyword>
<dbReference type="GO" id="GO:0098711">
    <property type="term" value="P:iron ion import across plasma membrane"/>
    <property type="evidence" value="ECO:0007669"/>
    <property type="project" value="UniProtKB-ARBA"/>
</dbReference>
<dbReference type="InterPro" id="IPR013083">
    <property type="entry name" value="Znf_RING/FYVE/PHD"/>
</dbReference>
<dbReference type="InParanoid" id="D8QTP7"/>
<evidence type="ECO:0000256" key="15">
    <source>
        <dbReference type="ARBA" id="ARBA00023242"/>
    </source>
</evidence>
<evidence type="ECO:0000259" key="23">
    <source>
        <dbReference type="PROSITE" id="PS51270"/>
    </source>
</evidence>
<organism evidence="25">
    <name type="scientific">Selaginella moellendorffii</name>
    <name type="common">Spikemoss</name>
    <dbReference type="NCBI Taxonomy" id="88036"/>
    <lineage>
        <taxon>Eukaryota</taxon>
        <taxon>Viridiplantae</taxon>
        <taxon>Streptophyta</taxon>
        <taxon>Embryophyta</taxon>
        <taxon>Tracheophyta</taxon>
        <taxon>Lycopodiopsida</taxon>
        <taxon>Selaginellales</taxon>
        <taxon>Selaginellaceae</taxon>
        <taxon>Selaginella</taxon>
    </lineage>
</organism>
<sequence length="1406" mass="158185">MALELDGAAGSDESAIQQQDRSFSRESLPPMFVIVYFHKAIRLELERIHETAMSMDRSSGQDFRSLAERYNFLREIYEHHSQAEDEVIAKVILPALESRVKNVARSYCLEHVVENDLLNEMSQLLSTHLGDQTDSSWQEIISCTEAVQRTVCQHLSKEEGQVIPLLMQYYNREEQASLVWQFMGNIPVKLMEIFLPWLASSLTLEECKHMELCFREIVPAEELLQEVITEWFKRDHSKFRLGANRAPKTTPKPAKQAGTDVRFITRSPLNDLLHWHQAIKRELLNITEEIKDLTSLATLSERMEFVSKVWSFHSAAEDKFVFPPIGKKLDHAVQDEVCSEALRVLENTLKNNCSSTAVITQAELLLDAVEAHFSIEETEFLPLASKLFSIDEQRTLVYESLKTMPLVFLRRVLPWIVNCVTAKEAKDMLVNIRLAAPQGDSILVALLTGWACENHSHVWDLLKNESLKVSGKRSCQLAADRPSKLFRSELSLLSKSLQLEPDLKGSKRSTGKQQLKPIDQIFQFHKAIRKDLEYLDVESARLLDCTDEFLGQFRGRFYFLWGLYRAHSSAEDTIVFPALEAKEALLNVSHSYMIDHRQEEDLFNEISAILSTFSSLVTQSQEKTEGDEAHQHFLAAKLQRMCKSMRICLGKHVDREESELWPLFDKHFSVQEQDKVMARIIGSTGAEVIQAMLPWVTAVLTEEERNSMMETWEQATRNTLFQDWLSAWWTAPSTSRQRSTKETSVSTKDCLQSLVEYFSEGKDTGGDTRDDSETFKPGWPEIFRLNQEELEAAVRKLSTDASLDPRRKAYLMQNLMTCRWMVAQQKLRDQRLTDSEPAPSYADEENKVFGCKHYRRNCKLRAACCGSLFTCRLCHDEASDHTMDRYQTSEMLCMQCLKVQPVGPNCTTPSCNRFCMARYYCPICKFFDDDSKRSIYHCPFCNICRVGSGLGQEFFHCLVCNGCMSKTLEQSHICREKGTETDCPICCEQIFSSVPDVKSLPCGHYMHSSCFLAYSSNHYTCPICCKTLGDMGLYFGLLDALMEAEQLPEEYRGRKEVQCNLPIISHESSSLLSNYRLSFATIASGRERPNFIGFTTSVAHAARSTRRLYKLSFLYRRAEGGPPGDFSPNSSARINATIGIAAFVVIFGCVAFFITLDLCLRVLLRRYTGIIPLGQRQPGTGTHVNLLNKGLDQGVIDSLLPAFVYGKEGYVGATTECAVCLSEFEDGERGRLLPKCNHAFHAGCIDMWFQSHATCPICRSPVVDNPDASSSAGAATATATATATITISESESSRDNTPASPIQVASSSSLSSEALAELQGSSSHPAAPVVIIIPRMEEDGSSTGATDGVSSARSSFHSVIDVNKEQQPEPKSPVVAATTMERLRSLGRILSRRDLGSSTQLPSPRV</sequence>
<evidence type="ECO:0000256" key="19">
    <source>
        <dbReference type="SAM" id="MobiDB-lite"/>
    </source>
</evidence>
<evidence type="ECO:0000256" key="4">
    <source>
        <dbReference type="ARBA" id="ARBA00004906"/>
    </source>
</evidence>
<dbReference type="PANTHER" id="PTHR21319:SF0">
    <property type="entry name" value="AND RING FINGER DOMAIN PROTEIN, PUTATIVE (AFU_ORTHOLOGUE AFUA_1G08900)-RELATED"/>
    <property type="match status" value="1"/>
</dbReference>
<feature type="region of interest" description="Disordered" evidence="19">
    <location>
        <begin position="1"/>
        <end position="22"/>
    </location>
</feature>
<evidence type="ECO:0000256" key="8">
    <source>
        <dbReference type="ARBA" id="ARBA00022723"/>
    </source>
</evidence>
<keyword evidence="9 18" id="KW-0863">Zinc-finger</keyword>
<dbReference type="PROSITE" id="PS50089">
    <property type="entry name" value="ZF_RING_2"/>
    <property type="match status" value="2"/>
</dbReference>
<dbReference type="KEGG" id="smo:SELMODRAFT_403293"/>
<evidence type="ECO:0000256" key="18">
    <source>
        <dbReference type="PROSITE-ProRule" id="PRU00601"/>
    </source>
</evidence>
<evidence type="ECO:0000256" key="6">
    <source>
        <dbReference type="ARBA" id="ARBA00022679"/>
    </source>
</evidence>
<evidence type="ECO:0000256" key="2">
    <source>
        <dbReference type="ARBA" id="ARBA00004123"/>
    </source>
</evidence>
<evidence type="ECO:0000256" key="5">
    <source>
        <dbReference type="ARBA" id="ARBA00012483"/>
    </source>
</evidence>
<dbReference type="Gene3D" id="3.30.40.10">
    <property type="entry name" value="Zinc/RING finger domain, C3HC4 (zinc finger)"/>
    <property type="match status" value="2"/>
</dbReference>
<dbReference type="InterPro" id="IPR001841">
    <property type="entry name" value="Znf_RING"/>
</dbReference>
<dbReference type="FunFam" id="1.20.120.520:FF:000009">
    <property type="entry name" value="Zinc finger protein BRUTUS"/>
    <property type="match status" value="1"/>
</dbReference>
<keyword evidence="6" id="KW-0808">Transferase</keyword>
<evidence type="ECO:0000256" key="3">
    <source>
        <dbReference type="ARBA" id="ARBA00004167"/>
    </source>
</evidence>
<comment type="subcellular location">
    <subcellularLocation>
        <location evidence="3">Membrane</location>
        <topology evidence="3">Single-pass membrane protein</topology>
    </subcellularLocation>
    <subcellularLocation>
        <location evidence="2">Nucleus</location>
    </subcellularLocation>
</comment>
<dbReference type="eggNOG" id="KOG1940">
    <property type="taxonomic scope" value="Eukaryota"/>
</dbReference>
<keyword evidence="11" id="KW-0862">Zinc</keyword>
<dbReference type="GO" id="GO:0006511">
    <property type="term" value="P:ubiquitin-dependent protein catabolic process"/>
    <property type="evidence" value="ECO:0000318"/>
    <property type="project" value="GO_Central"/>
</dbReference>
<dbReference type="CDD" id="cd16464">
    <property type="entry name" value="RING-H2_Pirh2-like"/>
    <property type="match status" value="1"/>
</dbReference>
<evidence type="ECO:0000259" key="22">
    <source>
        <dbReference type="PROSITE" id="PS51266"/>
    </source>
</evidence>
<evidence type="ECO:0000313" key="25">
    <source>
        <dbReference type="Proteomes" id="UP000001514"/>
    </source>
</evidence>
<dbReference type="InterPro" id="IPR017921">
    <property type="entry name" value="Znf_CTCHY"/>
</dbReference>
<feature type="domain" description="CHY-type" evidence="22">
    <location>
        <begin position="844"/>
        <end position="913"/>
    </location>
</feature>
<evidence type="ECO:0000256" key="7">
    <source>
        <dbReference type="ARBA" id="ARBA00022692"/>
    </source>
</evidence>
<comment type="function">
    <text evidence="16">Probable E3 ubiquitin-protein ligase that may regulate the response to iron deficiency and thus contributes to iron homeostasis.</text>
</comment>
<feature type="domain" description="CTCHY-type" evidence="23">
    <location>
        <begin position="916"/>
        <end position="982"/>
    </location>
</feature>
<proteinExistence type="predicted"/>
<accession>D8QTP7</accession>
<evidence type="ECO:0000256" key="12">
    <source>
        <dbReference type="ARBA" id="ARBA00022989"/>
    </source>
</evidence>
<feature type="domain" description="RING-type" evidence="21">
    <location>
        <begin position="1217"/>
        <end position="1259"/>
    </location>
</feature>
<dbReference type="InterPro" id="IPR037275">
    <property type="entry name" value="Znf_CTCHY_sf"/>
</dbReference>
<keyword evidence="10" id="KW-0833">Ubl conjugation pathway</keyword>
<feature type="region of interest" description="Disordered" evidence="19">
    <location>
        <begin position="1286"/>
        <end position="1306"/>
    </location>
</feature>
<dbReference type="HOGENOM" id="CLU_003967_0_0_1"/>
<dbReference type="FunFam" id="3.30.40.10:FF:000208">
    <property type="entry name" value="Zinc finger protein-related isoform 1"/>
    <property type="match status" value="1"/>
</dbReference>
<evidence type="ECO:0000256" key="10">
    <source>
        <dbReference type="ARBA" id="ARBA00022786"/>
    </source>
</evidence>
<dbReference type="Proteomes" id="UP000001514">
    <property type="component" value="Unassembled WGS sequence"/>
</dbReference>
<dbReference type="SMART" id="SM00184">
    <property type="entry name" value="RING"/>
    <property type="match status" value="2"/>
</dbReference>
<dbReference type="InterPro" id="IPR037274">
    <property type="entry name" value="Znf_CHY_sf"/>
</dbReference>